<keyword evidence="1" id="KW-1133">Transmembrane helix</keyword>
<feature type="transmembrane region" description="Helical" evidence="1">
    <location>
        <begin position="41"/>
        <end position="60"/>
    </location>
</feature>
<keyword evidence="1" id="KW-0472">Membrane</keyword>
<accession>W7XJH8</accession>
<keyword evidence="3" id="KW-1185">Reference proteome</keyword>
<protein>
    <submittedName>
        <fullName evidence="2">Transmembrane protein, putative</fullName>
    </submittedName>
</protein>
<evidence type="ECO:0000256" key="1">
    <source>
        <dbReference type="SAM" id="Phobius"/>
    </source>
</evidence>
<dbReference type="RefSeq" id="XP_012651932.1">
    <property type="nucleotide sequence ID" value="XM_012796478.1"/>
</dbReference>
<sequence>MLARAVFEELKIALLSKQFKNSLLINTELLYNLQSINHSHILIYLLSPILINLLAKLSFLGRNYKQSTQQAFLNCILHNYFQLHCCKYRKNVYITITFTLIIHSVLVTILICKYQFDDNNQILSSLKRLKLNQQLKFLGSQPQG</sequence>
<evidence type="ECO:0000313" key="2">
    <source>
        <dbReference type="EMBL" id="EWS75536.1"/>
    </source>
</evidence>
<dbReference type="InParanoid" id="W7XJH8"/>
<dbReference type="Proteomes" id="UP000009168">
    <property type="component" value="Unassembled WGS sequence"/>
</dbReference>
<dbReference type="GeneID" id="24441830"/>
<proteinExistence type="predicted"/>
<organism evidence="2 3">
    <name type="scientific">Tetrahymena thermophila (strain SB210)</name>
    <dbReference type="NCBI Taxonomy" id="312017"/>
    <lineage>
        <taxon>Eukaryota</taxon>
        <taxon>Sar</taxon>
        <taxon>Alveolata</taxon>
        <taxon>Ciliophora</taxon>
        <taxon>Intramacronucleata</taxon>
        <taxon>Oligohymenophorea</taxon>
        <taxon>Hymenostomatida</taxon>
        <taxon>Tetrahymenina</taxon>
        <taxon>Tetrahymenidae</taxon>
        <taxon>Tetrahymena</taxon>
    </lineage>
</organism>
<name>W7XJH8_TETTS</name>
<gene>
    <name evidence="2" type="ORF">TTHERM_001155711</name>
</gene>
<dbReference type="EMBL" id="GG662773">
    <property type="protein sequence ID" value="EWS75536.1"/>
    <property type="molecule type" value="Genomic_DNA"/>
</dbReference>
<dbReference type="AlphaFoldDB" id="W7XJH8"/>
<dbReference type="KEGG" id="tet:TTHERM_001155711"/>
<keyword evidence="1 2" id="KW-0812">Transmembrane</keyword>
<reference evidence="3" key="1">
    <citation type="journal article" date="2006" name="PLoS Biol.">
        <title>Macronuclear genome sequence of the ciliate Tetrahymena thermophila, a model eukaryote.</title>
        <authorList>
            <person name="Eisen J.A."/>
            <person name="Coyne R.S."/>
            <person name="Wu M."/>
            <person name="Wu D."/>
            <person name="Thiagarajan M."/>
            <person name="Wortman J.R."/>
            <person name="Badger J.H."/>
            <person name="Ren Q."/>
            <person name="Amedeo P."/>
            <person name="Jones K.M."/>
            <person name="Tallon L.J."/>
            <person name="Delcher A.L."/>
            <person name="Salzberg S.L."/>
            <person name="Silva J.C."/>
            <person name="Haas B.J."/>
            <person name="Majoros W.H."/>
            <person name="Farzad M."/>
            <person name="Carlton J.M."/>
            <person name="Smith R.K. Jr."/>
            <person name="Garg J."/>
            <person name="Pearlman R.E."/>
            <person name="Karrer K.M."/>
            <person name="Sun L."/>
            <person name="Manning G."/>
            <person name="Elde N.C."/>
            <person name="Turkewitz A.P."/>
            <person name="Asai D.J."/>
            <person name="Wilkes D.E."/>
            <person name="Wang Y."/>
            <person name="Cai H."/>
            <person name="Collins K."/>
            <person name="Stewart B.A."/>
            <person name="Lee S.R."/>
            <person name="Wilamowska K."/>
            <person name="Weinberg Z."/>
            <person name="Ruzzo W.L."/>
            <person name="Wloga D."/>
            <person name="Gaertig J."/>
            <person name="Frankel J."/>
            <person name="Tsao C.-C."/>
            <person name="Gorovsky M.A."/>
            <person name="Keeling P.J."/>
            <person name="Waller R.F."/>
            <person name="Patron N.J."/>
            <person name="Cherry J.M."/>
            <person name="Stover N.A."/>
            <person name="Krieger C.J."/>
            <person name="del Toro C."/>
            <person name="Ryder H.F."/>
            <person name="Williamson S.C."/>
            <person name="Barbeau R.A."/>
            <person name="Hamilton E.P."/>
            <person name="Orias E."/>
        </authorList>
    </citation>
    <scope>NUCLEOTIDE SEQUENCE [LARGE SCALE GENOMIC DNA]</scope>
    <source>
        <strain evidence="3">SB210</strain>
    </source>
</reference>
<evidence type="ECO:0000313" key="3">
    <source>
        <dbReference type="Proteomes" id="UP000009168"/>
    </source>
</evidence>
<feature type="transmembrane region" description="Helical" evidence="1">
    <location>
        <begin position="92"/>
        <end position="116"/>
    </location>
</feature>